<keyword evidence="2" id="KW-1185">Reference proteome</keyword>
<name>A0ABW2YEJ1_9GAMM</name>
<evidence type="ECO:0000313" key="2">
    <source>
        <dbReference type="Proteomes" id="UP001597110"/>
    </source>
</evidence>
<dbReference type="Proteomes" id="UP001597110">
    <property type="component" value="Unassembled WGS sequence"/>
</dbReference>
<gene>
    <name evidence="1" type="ORF">ACFQ0E_12460</name>
</gene>
<reference evidence="2" key="1">
    <citation type="journal article" date="2019" name="Int. J. Syst. Evol. Microbiol.">
        <title>The Global Catalogue of Microorganisms (GCM) 10K type strain sequencing project: providing services to taxonomists for standard genome sequencing and annotation.</title>
        <authorList>
            <consortium name="The Broad Institute Genomics Platform"/>
            <consortium name="The Broad Institute Genome Sequencing Center for Infectious Disease"/>
            <person name="Wu L."/>
            <person name="Ma J."/>
        </authorList>
    </citation>
    <scope>NUCLEOTIDE SEQUENCE [LARGE SCALE GENOMIC DNA]</scope>
    <source>
        <strain evidence="2">CCUG 55585</strain>
    </source>
</reference>
<organism evidence="1 2">
    <name type="scientific">Lysobacter brunescens</name>
    <dbReference type="NCBI Taxonomy" id="262323"/>
    <lineage>
        <taxon>Bacteria</taxon>
        <taxon>Pseudomonadati</taxon>
        <taxon>Pseudomonadota</taxon>
        <taxon>Gammaproteobacteria</taxon>
        <taxon>Lysobacterales</taxon>
        <taxon>Lysobacteraceae</taxon>
        <taxon>Lysobacter</taxon>
    </lineage>
</organism>
<accession>A0ABW2YEJ1</accession>
<dbReference type="RefSeq" id="WP_137851068.1">
    <property type="nucleotide sequence ID" value="NZ_JBHTIF010000002.1"/>
</dbReference>
<comment type="caution">
    <text evidence="1">The sequence shown here is derived from an EMBL/GenBank/DDBJ whole genome shotgun (WGS) entry which is preliminary data.</text>
</comment>
<sequence length="60" mass="6689">MQTDQPIASNVSDDLVVARLFDLARQGETSTREFQLLDYVIQKRLVQTYGGDLVHSAHAA</sequence>
<proteinExistence type="predicted"/>
<evidence type="ECO:0000313" key="1">
    <source>
        <dbReference type="EMBL" id="MFD0726406.1"/>
    </source>
</evidence>
<protein>
    <submittedName>
        <fullName evidence="1">Uncharacterized protein</fullName>
    </submittedName>
</protein>
<dbReference type="EMBL" id="JBHTIF010000002">
    <property type="protein sequence ID" value="MFD0726406.1"/>
    <property type="molecule type" value="Genomic_DNA"/>
</dbReference>